<reference evidence="2" key="1">
    <citation type="journal article" date="2021" name="PeerJ">
        <title>Extensive microbial diversity within the chicken gut microbiome revealed by metagenomics and culture.</title>
        <authorList>
            <person name="Gilroy R."/>
            <person name="Ravi A."/>
            <person name="Getino M."/>
            <person name="Pursley I."/>
            <person name="Horton D.L."/>
            <person name="Alikhan N.F."/>
            <person name="Baker D."/>
            <person name="Gharbi K."/>
            <person name="Hall N."/>
            <person name="Watson M."/>
            <person name="Adriaenssens E.M."/>
            <person name="Foster-Nyarko E."/>
            <person name="Jarju S."/>
            <person name="Secka A."/>
            <person name="Antonio M."/>
            <person name="Oren A."/>
            <person name="Chaudhuri R.R."/>
            <person name="La Ragione R."/>
            <person name="Hildebrand F."/>
            <person name="Pallen M.J."/>
        </authorList>
    </citation>
    <scope>NUCLEOTIDE SEQUENCE</scope>
    <source>
        <strain evidence="2">26628</strain>
    </source>
</reference>
<evidence type="ECO:0000256" key="1">
    <source>
        <dbReference type="SAM" id="MobiDB-lite"/>
    </source>
</evidence>
<feature type="region of interest" description="Disordered" evidence="1">
    <location>
        <begin position="67"/>
        <end position="113"/>
    </location>
</feature>
<dbReference type="InterPro" id="IPR014208">
    <property type="entry name" value="Spore_III_D"/>
</dbReference>
<organism evidence="2 3">
    <name type="scientific">Candidatus Borkfalkia faecigallinarum</name>
    <dbReference type="NCBI Taxonomy" id="2838509"/>
    <lineage>
        <taxon>Bacteria</taxon>
        <taxon>Bacillati</taxon>
        <taxon>Bacillota</taxon>
        <taxon>Clostridia</taxon>
        <taxon>Christensenellales</taxon>
        <taxon>Christensenellaceae</taxon>
        <taxon>Candidatus Borkfalkia</taxon>
    </lineage>
</organism>
<evidence type="ECO:0000313" key="3">
    <source>
        <dbReference type="Proteomes" id="UP000824249"/>
    </source>
</evidence>
<dbReference type="AlphaFoldDB" id="A0A9D2AR74"/>
<feature type="compositionally biased region" description="Low complexity" evidence="1">
    <location>
        <begin position="82"/>
        <end position="100"/>
    </location>
</feature>
<dbReference type="Proteomes" id="UP000824249">
    <property type="component" value="Unassembled WGS sequence"/>
</dbReference>
<sequence length="113" mass="12359">MWEYMERRARACAQYILDTGCTVRACAAHFGVSKSTVHKDVTERLRGVDRASWRAVRQVLDKNLAERHLRGGDATRRKYGRAPTGTGKPPAGTGKPPATAENAGDAAPVTRRP</sequence>
<protein>
    <submittedName>
        <fullName evidence="2">Sporulation transcriptional regulator SpoIIID</fullName>
    </submittedName>
</protein>
<feature type="compositionally biased region" description="Basic and acidic residues" evidence="1">
    <location>
        <begin position="67"/>
        <end position="76"/>
    </location>
</feature>
<comment type="caution">
    <text evidence="2">The sequence shown here is derived from an EMBL/GenBank/DDBJ whole genome shotgun (WGS) entry which is preliminary data.</text>
</comment>
<dbReference type="Pfam" id="PF12116">
    <property type="entry name" value="SpoIIID"/>
    <property type="match status" value="1"/>
</dbReference>
<evidence type="ECO:0000313" key="2">
    <source>
        <dbReference type="EMBL" id="HIX47317.1"/>
    </source>
</evidence>
<name>A0A9D2AR74_9FIRM</name>
<dbReference type="EMBL" id="DXFD01000094">
    <property type="protein sequence ID" value="HIX47317.1"/>
    <property type="molecule type" value="Genomic_DNA"/>
</dbReference>
<reference evidence="2" key="2">
    <citation type="submission" date="2021-04" db="EMBL/GenBank/DDBJ databases">
        <authorList>
            <person name="Gilroy R."/>
        </authorList>
    </citation>
    <scope>NUCLEOTIDE SEQUENCE</scope>
    <source>
        <strain evidence="2">26628</strain>
    </source>
</reference>
<gene>
    <name evidence="2" type="ORF">H9737_06490</name>
</gene>
<proteinExistence type="predicted"/>
<accession>A0A9D2AR74</accession>